<protein>
    <recommendedName>
        <fullName evidence="3">Sugar-binding protein</fullName>
    </recommendedName>
</protein>
<dbReference type="Pfam" id="PF05593">
    <property type="entry name" value="RHS_repeat"/>
    <property type="match status" value="2"/>
</dbReference>
<dbReference type="NCBIfam" id="TIGR01643">
    <property type="entry name" value="YD_repeat_2x"/>
    <property type="match status" value="2"/>
</dbReference>
<reference evidence="1 2" key="1">
    <citation type="submission" date="2013-07" db="EMBL/GenBank/DDBJ databases">
        <title>Comparative Genomic and Metabolomic Analysis of Twelve Strains of Pseudoalteromonas luteoviolacea.</title>
        <authorList>
            <person name="Vynne N.G."/>
            <person name="Mansson M."/>
            <person name="Gram L."/>
        </authorList>
    </citation>
    <scope>NUCLEOTIDE SEQUENCE [LARGE SCALE GENOMIC DNA]</scope>
    <source>
        <strain evidence="1 2">NCIMB 1942</strain>
    </source>
</reference>
<dbReference type="AlphaFoldDB" id="A0A167GP80"/>
<dbReference type="EMBL" id="AUXT01000043">
    <property type="protein sequence ID" value="KZN56246.1"/>
    <property type="molecule type" value="Genomic_DNA"/>
</dbReference>
<dbReference type="Gene3D" id="2.180.10.10">
    <property type="entry name" value="RHS repeat-associated core"/>
    <property type="match status" value="1"/>
</dbReference>
<dbReference type="InterPro" id="IPR006530">
    <property type="entry name" value="YD"/>
</dbReference>
<dbReference type="InterPro" id="IPR050708">
    <property type="entry name" value="T6SS_VgrG/RHS"/>
</dbReference>
<gene>
    <name evidence="1" type="ORF">N482_24100</name>
</gene>
<evidence type="ECO:0008006" key="3">
    <source>
        <dbReference type="Google" id="ProtNLM"/>
    </source>
</evidence>
<dbReference type="PANTHER" id="PTHR32305">
    <property type="match status" value="1"/>
</dbReference>
<evidence type="ECO:0000313" key="2">
    <source>
        <dbReference type="Proteomes" id="UP000076587"/>
    </source>
</evidence>
<proteinExistence type="predicted"/>
<dbReference type="Proteomes" id="UP000076587">
    <property type="component" value="Unassembled WGS sequence"/>
</dbReference>
<feature type="non-terminal residue" evidence="1">
    <location>
        <position position="583"/>
    </location>
</feature>
<dbReference type="PANTHER" id="PTHR32305:SF15">
    <property type="entry name" value="PROTEIN RHSA-RELATED"/>
    <property type="match status" value="1"/>
</dbReference>
<accession>A0A167GP80</accession>
<name>A0A167GP80_9GAMM</name>
<sequence length="583" mass="65955">SGTGITTQTTATYTNGLGQTVRVLDTRDNTLTYEYGPTGLQTKVYSSAESGANQLLISTQYDALGRKVKVEDADRGTWSYAYNGFGELVKQTDARLVSTHMRYDGFGRKIKSWTTSPSSDATLHIEGISSWEYGNTATDRHQLKVAKQGSDWAEYYYYDGLGRQVSTLTSVESALACHANTQVVFNTEQYDLRLAASSDPDMQDPLKSRCVIRQTSFDEYGRVAYQFDDYRRKSDDTYIEARGTVQHYQFGQVFETLEARNKLEGKVYFRVKSLNARGLVTGYLKGLQSMAVGYDDNGMVSSIKAVDKDYIQNDSYRFDGLGNLLSRSQASMQTRHYQYDDLNRLTTINDRVLFSYDNNGNLKTKSDYTFIKQHTCNGLGQDELLVNHTWTNSYAAQSNPLHALTSRTVEQVDNTSHACVSQQLPAPKVERFDYDNNGNEVALYQGGSSSAYRQIVYSGRNKAVEMQGNGETVYFAYDANNRRYKRADATQTIYYVGALELTVKDTDNEQAHIKRYIGNDAIQKYYSTGISSLNWLFTDHQGSVITVTDNKLRLIQRFEYDVWGKKSTVGRDNDLYSEHYVSD</sequence>
<feature type="non-terminal residue" evidence="1">
    <location>
        <position position="1"/>
    </location>
</feature>
<dbReference type="InterPro" id="IPR031325">
    <property type="entry name" value="RHS_repeat"/>
</dbReference>
<organism evidence="1 2">
    <name type="scientific">Pseudoalteromonas luteoviolacea NCIMB 1942</name>
    <dbReference type="NCBI Taxonomy" id="1365253"/>
    <lineage>
        <taxon>Bacteria</taxon>
        <taxon>Pseudomonadati</taxon>
        <taxon>Pseudomonadota</taxon>
        <taxon>Gammaproteobacteria</taxon>
        <taxon>Alteromonadales</taxon>
        <taxon>Pseudoalteromonadaceae</taxon>
        <taxon>Pseudoalteromonas</taxon>
    </lineage>
</organism>
<comment type="caution">
    <text evidence="1">The sequence shown here is derived from an EMBL/GenBank/DDBJ whole genome shotgun (WGS) entry which is preliminary data.</text>
</comment>
<evidence type="ECO:0000313" key="1">
    <source>
        <dbReference type="EMBL" id="KZN56246.1"/>
    </source>
</evidence>